<dbReference type="RefSeq" id="XP_031779765.1">
    <property type="nucleotide sequence ID" value="XM_031923905.1"/>
</dbReference>
<name>A0A7M7Q085_NASVI</name>
<proteinExistence type="predicted"/>
<keyword evidence="2" id="KW-1185">Reference proteome</keyword>
<dbReference type="GeneID" id="116416226"/>
<protein>
    <submittedName>
        <fullName evidence="1">Uncharacterized protein</fullName>
    </submittedName>
</protein>
<dbReference type="InParanoid" id="A0A7M7Q085"/>
<dbReference type="EnsemblMetazoa" id="XM_031923905">
    <property type="protein sequence ID" value="XP_031779765"/>
    <property type="gene ID" value="LOC116416226"/>
</dbReference>
<evidence type="ECO:0000313" key="1">
    <source>
        <dbReference type="EnsemblMetazoa" id="XP_031779765"/>
    </source>
</evidence>
<sequence length="161" mass="18335">MASFFTTNEEMLQFEDRDATTSMIGYVDFITAPAPSGKENTPLLKFTLTNGSKRIDILIWDDDNDLINKYQKDICINRIININGGHCRATKSTKFHQDNNLVPFEILVKENTTIHFLGYHTLKSSATEQVQKVSFDTIHNIEGLVEISGYIRTPFSLMKIN</sequence>
<evidence type="ECO:0000313" key="2">
    <source>
        <dbReference type="Proteomes" id="UP000002358"/>
    </source>
</evidence>
<dbReference type="Proteomes" id="UP000002358">
    <property type="component" value="Unassembled WGS sequence"/>
</dbReference>
<accession>A0A7M7Q085</accession>
<dbReference type="KEGG" id="nvi:116416226"/>
<dbReference type="SMR" id="A0A7M7Q085"/>
<organism evidence="1 2">
    <name type="scientific">Nasonia vitripennis</name>
    <name type="common">Parasitic wasp</name>
    <dbReference type="NCBI Taxonomy" id="7425"/>
    <lineage>
        <taxon>Eukaryota</taxon>
        <taxon>Metazoa</taxon>
        <taxon>Ecdysozoa</taxon>
        <taxon>Arthropoda</taxon>
        <taxon>Hexapoda</taxon>
        <taxon>Insecta</taxon>
        <taxon>Pterygota</taxon>
        <taxon>Neoptera</taxon>
        <taxon>Endopterygota</taxon>
        <taxon>Hymenoptera</taxon>
        <taxon>Apocrita</taxon>
        <taxon>Proctotrupomorpha</taxon>
        <taxon>Chalcidoidea</taxon>
        <taxon>Pteromalidae</taxon>
        <taxon>Pteromalinae</taxon>
        <taxon>Nasonia</taxon>
    </lineage>
</organism>
<dbReference type="AlphaFoldDB" id="A0A7M7Q085"/>
<reference evidence="1" key="1">
    <citation type="submission" date="2021-01" db="UniProtKB">
        <authorList>
            <consortium name="EnsemblMetazoa"/>
        </authorList>
    </citation>
    <scope>IDENTIFICATION</scope>
</reference>